<dbReference type="InterPro" id="IPR029060">
    <property type="entry name" value="PIN-like_dom_sf"/>
</dbReference>
<dbReference type="AlphaFoldDB" id="A0A4Q7RWX9"/>
<comment type="caution">
    <text evidence="2">The sequence shown here is derived from an EMBL/GenBank/DDBJ whole genome shotgun (WGS) entry which is preliminary data.</text>
</comment>
<evidence type="ECO:0000259" key="1">
    <source>
        <dbReference type="Pfam" id="PF01850"/>
    </source>
</evidence>
<dbReference type="Pfam" id="PF01850">
    <property type="entry name" value="PIN"/>
    <property type="match status" value="1"/>
</dbReference>
<keyword evidence="3" id="KW-1185">Reference proteome</keyword>
<dbReference type="EMBL" id="SGXM01000003">
    <property type="protein sequence ID" value="RZT38413.1"/>
    <property type="molecule type" value="Genomic_DNA"/>
</dbReference>
<dbReference type="Proteomes" id="UP000291078">
    <property type="component" value="Unassembled WGS sequence"/>
</dbReference>
<dbReference type="CDD" id="cd09872">
    <property type="entry name" value="PIN_Sll0205-like"/>
    <property type="match status" value="1"/>
</dbReference>
<dbReference type="PANTHER" id="PTHR36173">
    <property type="entry name" value="RIBONUCLEASE VAPC16-RELATED"/>
    <property type="match status" value="1"/>
</dbReference>
<dbReference type="InterPro" id="IPR052919">
    <property type="entry name" value="TA_system_RNase"/>
</dbReference>
<dbReference type="InterPro" id="IPR002716">
    <property type="entry name" value="PIN_dom"/>
</dbReference>
<accession>A0A4Q7RWX9</accession>
<proteinExistence type="predicted"/>
<feature type="domain" description="PIN" evidence="1">
    <location>
        <begin position="4"/>
        <end position="119"/>
    </location>
</feature>
<dbReference type="OrthoDB" id="9798990at2"/>
<reference evidence="2 3" key="1">
    <citation type="journal article" date="2015" name="Stand. Genomic Sci.">
        <title>Genomic Encyclopedia of Bacterial and Archaeal Type Strains, Phase III: the genomes of soil and plant-associated and newly described type strains.</title>
        <authorList>
            <person name="Whitman W.B."/>
            <person name="Woyke T."/>
            <person name="Klenk H.P."/>
            <person name="Zhou Y."/>
            <person name="Lilburn T.G."/>
            <person name="Beck B.J."/>
            <person name="De Vos P."/>
            <person name="Vandamme P."/>
            <person name="Eisen J.A."/>
            <person name="Garrity G."/>
            <person name="Hugenholtz P."/>
            <person name="Kyrpides N.C."/>
        </authorList>
    </citation>
    <scope>NUCLEOTIDE SEQUENCE [LARGE SCALE GENOMIC DNA]</scope>
    <source>
        <strain evidence="2 3">ASC-9842</strain>
    </source>
</reference>
<dbReference type="PANTHER" id="PTHR36173:SF2">
    <property type="entry name" value="RIBONUCLEASE VAPC16"/>
    <property type="match status" value="1"/>
</dbReference>
<organism evidence="2 3">
    <name type="scientific">Cupriavidus agavae</name>
    <dbReference type="NCBI Taxonomy" id="1001822"/>
    <lineage>
        <taxon>Bacteria</taxon>
        <taxon>Pseudomonadati</taxon>
        <taxon>Pseudomonadota</taxon>
        <taxon>Betaproteobacteria</taxon>
        <taxon>Burkholderiales</taxon>
        <taxon>Burkholderiaceae</taxon>
        <taxon>Cupriavidus</taxon>
    </lineage>
</organism>
<evidence type="ECO:0000313" key="2">
    <source>
        <dbReference type="EMBL" id="RZT38413.1"/>
    </source>
</evidence>
<dbReference type="SUPFAM" id="SSF88723">
    <property type="entry name" value="PIN domain-like"/>
    <property type="match status" value="1"/>
</dbReference>
<dbReference type="Gene3D" id="3.40.50.1010">
    <property type="entry name" value="5'-nuclease"/>
    <property type="match status" value="1"/>
</dbReference>
<evidence type="ECO:0000313" key="3">
    <source>
        <dbReference type="Proteomes" id="UP000291078"/>
    </source>
</evidence>
<dbReference type="InterPro" id="IPR041705">
    <property type="entry name" value="PIN_Sll0205"/>
</dbReference>
<name>A0A4Q7RWX9_9BURK</name>
<dbReference type="RefSeq" id="WP_130391880.1">
    <property type="nucleotide sequence ID" value="NZ_SGXM01000003.1"/>
</dbReference>
<sequence length="128" mass="13766">MKLLLDTHIALWAAKGSANLPSAAAALIGDASNEIYVSVISLWEIGVKASNGKLDVTATQASTVFDICGYRTLDINRFHIRTLDGLAMCPGHKDPFDRMLVAQALTEGMTLVTADAKMTAYRPTTRVV</sequence>
<protein>
    <submittedName>
        <fullName evidence="2">PIN domain nuclease of toxin-antitoxin system</fullName>
    </submittedName>
</protein>
<gene>
    <name evidence="2" type="ORF">EV147_2881</name>
</gene>